<dbReference type="RefSeq" id="WP_109740810.1">
    <property type="nucleotide sequence ID" value="NZ_QGGO01000001.1"/>
</dbReference>
<dbReference type="Gene3D" id="2.170.150.20">
    <property type="entry name" value="Peptide methionine sulfoxide reductase"/>
    <property type="match status" value="1"/>
</dbReference>
<dbReference type="PROSITE" id="PS51257">
    <property type="entry name" value="PROKAR_LIPOPROTEIN"/>
    <property type="match status" value="1"/>
</dbReference>
<dbReference type="AlphaFoldDB" id="A0A316EJV6"/>
<dbReference type="GO" id="GO:0008270">
    <property type="term" value="F:zinc ion binding"/>
    <property type="evidence" value="ECO:0007669"/>
    <property type="project" value="UniProtKB-UniRule"/>
</dbReference>
<dbReference type="InterPro" id="IPR011057">
    <property type="entry name" value="Mss4-like_sf"/>
</dbReference>
<feature type="active site" description="Nucleophile" evidence="6">
    <location>
        <position position="146"/>
    </location>
</feature>
<feature type="binding site" evidence="6">
    <location>
        <position position="126"/>
    </location>
    <ligand>
        <name>Zn(2+)</name>
        <dbReference type="ChEBI" id="CHEBI:29105"/>
    </ligand>
</feature>
<dbReference type="EC" id="1.8.4.12" evidence="6"/>
<dbReference type="GO" id="GO:0006979">
    <property type="term" value="P:response to oxidative stress"/>
    <property type="evidence" value="ECO:0007669"/>
    <property type="project" value="InterPro"/>
</dbReference>
<name>A0A316EJV6_9BACT</name>
<evidence type="ECO:0000259" key="8">
    <source>
        <dbReference type="PROSITE" id="PS51790"/>
    </source>
</evidence>
<comment type="similarity">
    <text evidence="1 6">Belongs to the MsrB Met sulfoxide reductase family.</text>
</comment>
<feature type="binding site" evidence="6">
    <location>
        <position position="123"/>
    </location>
    <ligand>
        <name>Zn(2+)</name>
        <dbReference type="ChEBI" id="CHEBI:29105"/>
    </ligand>
</feature>
<feature type="binding site" evidence="6">
    <location>
        <position position="77"/>
    </location>
    <ligand>
        <name>Zn(2+)</name>
        <dbReference type="ChEBI" id="CHEBI:29105"/>
    </ligand>
</feature>
<organism evidence="9 10">
    <name type="scientific">Arcicella aurantiaca</name>
    <dbReference type="NCBI Taxonomy" id="591202"/>
    <lineage>
        <taxon>Bacteria</taxon>
        <taxon>Pseudomonadati</taxon>
        <taxon>Bacteroidota</taxon>
        <taxon>Cytophagia</taxon>
        <taxon>Cytophagales</taxon>
        <taxon>Flectobacillaceae</taxon>
        <taxon>Arcicella</taxon>
    </lineage>
</organism>
<dbReference type="InterPro" id="IPR028427">
    <property type="entry name" value="Met_Sox_Rdtase_MsrB"/>
</dbReference>
<comment type="caution">
    <text evidence="9">The sequence shown here is derived from an EMBL/GenBank/DDBJ whole genome shotgun (WGS) entry which is preliminary data.</text>
</comment>
<keyword evidence="7" id="KW-0732">Signal</keyword>
<keyword evidence="10" id="KW-1185">Reference proteome</keyword>
<sequence length="157" mass="17811">MKALGMILSLGLLILACSSYTQQDKPRKFEISKTEMEWKKQLTPDQYTVTRLKGTERAFSGEYWDNHQKGKYQCVCCKLDLFSSDTKFESGTGWPSFWNPISKQSVLVAIDNSHGMVRDEVVCSRCGAHLGHVFDDGPQPTGKRYCMNSLSLLFVKK</sequence>
<evidence type="ECO:0000313" key="9">
    <source>
        <dbReference type="EMBL" id="PWK29172.1"/>
    </source>
</evidence>
<evidence type="ECO:0000256" key="3">
    <source>
        <dbReference type="ARBA" id="ARBA00022833"/>
    </source>
</evidence>
<evidence type="ECO:0000256" key="4">
    <source>
        <dbReference type="ARBA" id="ARBA00023002"/>
    </source>
</evidence>
<dbReference type="GO" id="GO:0030091">
    <property type="term" value="P:protein repair"/>
    <property type="evidence" value="ECO:0007669"/>
    <property type="project" value="InterPro"/>
</dbReference>
<dbReference type="SUPFAM" id="SSF51316">
    <property type="entry name" value="Mss4-like"/>
    <property type="match status" value="1"/>
</dbReference>
<comment type="cofactor">
    <cofactor evidence="6">
        <name>Zn(2+)</name>
        <dbReference type="ChEBI" id="CHEBI:29105"/>
    </cofactor>
    <text evidence="6">Binds 1 zinc ion per subunit. The zinc ion is important for the structural integrity of the protein.</text>
</comment>
<evidence type="ECO:0000256" key="6">
    <source>
        <dbReference type="HAMAP-Rule" id="MF_01400"/>
    </source>
</evidence>
<dbReference type="PANTHER" id="PTHR10173">
    <property type="entry name" value="METHIONINE SULFOXIDE REDUCTASE"/>
    <property type="match status" value="1"/>
</dbReference>
<dbReference type="Pfam" id="PF01641">
    <property type="entry name" value="SelR"/>
    <property type="match status" value="1"/>
</dbReference>
<dbReference type="GO" id="GO:0005737">
    <property type="term" value="C:cytoplasm"/>
    <property type="evidence" value="ECO:0007669"/>
    <property type="project" value="TreeGrafter"/>
</dbReference>
<dbReference type="InterPro" id="IPR002579">
    <property type="entry name" value="Met_Sox_Rdtase_MsrB_dom"/>
</dbReference>
<reference evidence="9 10" key="1">
    <citation type="submission" date="2018-05" db="EMBL/GenBank/DDBJ databases">
        <title>Genomic Encyclopedia of Archaeal and Bacterial Type Strains, Phase II (KMG-II): from individual species to whole genera.</title>
        <authorList>
            <person name="Goeker M."/>
        </authorList>
    </citation>
    <scope>NUCLEOTIDE SEQUENCE [LARGE SCALE GENOMIC DNA]</scope>
    <source>
        <strain evidence="9 10">DSM 22214</strain>
    </source>
</reference>
<evidence type="ECO:0000256" key="1">
    <source>
        <dbReference type="ARBA" id="ARBA00007174"/>
    </source>
</evidence>
<feature type="binding site" evidence="6">
    <location>
        <position position="74"/>
    </location>
    <ligand>
        <name>Zn(2+)</name>
        <dbReference type="ChEBI" id="CHEBI:29105"/>
    </ligand>
</feature>
<dbReference type="Proteomes" id="UP000245489">
    <property type="component" value="Unassembled WGS sequence"/>
</dbReference>
<dbReference type="NCBIfam" id="TIGR00357">
    <property type="entry name" value="peptide-methionine (R)-S-oxide reductase MsrB"/>
    <property type="match status" value="1"/>
</dbReference>
<gene>
    <name evidence="6" type="primary">msrB</name>
    <name evidence="9" type="ORF">LV89_00010</name>
</gene>
<protein>
    <recommendedName>
        <fullName evidence="6">Peptide methionine sulfoxide reductase MsrB</fullName>
        <ecNumber evidence="6">1.8.4.12</ecNumber>
    </recommendedName>
    <alternativeName>
        <fullName evidence="6">Peptide-methionine (R)-S-oxide reductase</fullName>
    </alternativeName>
</protein>
<keyword evidence="2 6" id="KW-0479">Metal-binding</keyword>
<dbReference type="GO" id="GO:0033743">
    <property type="term" value="F:peptide-methionine (R)-S-oxide reductase activity"/>
    <property type="evidence" value="ECO:0007669"/>
    <property type="project" value="UniProtKB-UniRule"/>
</dbReference>
<dbReference type="FunFam" id="2.170.150.20:FF:000001">
    <property type="entry name" value="Peptide methionine sulfoxide reductase MsrB"/>
    <property type="match status" value="1"/>
</dbReference>
<feature type="chain" id="PRO_5016431111" description="Peptide methionine sulfoxide reductase MsrB" evidence="7">
    <location>
        <begin position="22"/>
        <end position="157"/>
    </location>
</feature>
<keyword evidence="3 6" id="KW-0862">Zinc</keyword>
<feature type="domain" description="MsrB" evidence="8">
    <location>
        <begin position="35"/>
        <end position="157"/>
    </location>
</feature>
<evidence type="ECO:0000256" key="5">
    <source>
        <dbReference type="ARBA" id="ARBA00048488"/>
    </source>
</evidence>
<evidence type="ECO:0000313" key="10">
    <source>
        <dbReference type="Proteomes" id="UP000245489"/>
    </source>
</evidence>
<evidence type="ECO:0000256" key="2">
    <source>
        <dbReference type="ARBA" id="ARBA00022723"/>
    </source>
</evidence>
<dbReference type="PANTHER" id="PTHR10173:SF52">
    <property type="entry name" value="METHIONINE-R-SULFOXIDE REDUCTASE B1"/>
    <property type="match status" value="1"/>
</dbReference>
<dbReference type="HAMAP" id="MF_01400">
    <property type="entry name" value="MsrB"/>
    <property type="match status" value="1"/>
</dbReference>
<dbReference type="PROSITE" id="PS51790">
    <property type="entry name" value="MSRB"/>
    <property type="match status" value="1"/>
</dbReference>
<comment type="catalytic activity">
    <reaction evidence="5 6">
        <text>L-methionyl-[protein] + [thioredoxin]-disulfide + H2O = L-methionyl-(R)-S-oxide-[protein] + [thioredoxin]-dithiol</text>
        <dbReference type="Rhea" id="RHEA:24164"/>
        <dbReference type="Rhea" id="RHEA-COMP:10698"/>
        <dbReference type="Rhea" id="RHEA-COMP:10700"/>
        <dbReference type="Rhea" id="RHEA-COMP:12313"/>
        <dbReference type="Rhea" id="RHEA-COMP:12314"/>
        <dbReference type="ChEBI" id="CHEBI:15377"/>
        <dbReference type="ChEBI" id="CHEBI:16044"/>
        <dbReference type="ChEBI" id="CHEBI:29950"/>
        <dbReference type="ChEBI" id="CHEBI:45764"/>
        <dbReference type="ChEBI" id="CHEBI:50058"/>
        <dbReference type="EC" id="1.8.4.12"/>
    </reaction>
</comment>
<keyword evidence="4 6" id="KW-0560">Oxidoreductase</keyword>
<accession>A0A316EJV6</accession>
<feature type="signal peptide" evidence="7">
    <location>
        <begin position="1"/>
        <end position="21"/>
    </location>
</feature>
<proteinExistence type="inferred from homology"/>
<dbReference type="EMBL" id="QGGO01000001">
    <property type="protein sequence ID" value="PWK29172.1"/>
    <property type="molecule type" value="Genomic_DNA"/>
</dbReference>
<dbReference type="OrthoDB" id="4174719at2"/>
<evidence type="ECO:0000256" key="7">
    <source>
        <dbReference type="SAM" id="SignalP"/>
    </source>
</evidence>